<name>J1RRR6_9ACTN</name>
<organism evidence="1">
    <name type="scientific">Streptomyces auratus AGR0001</name>
    <dbReference type="NCBI Taxonomy" id="1160718"/>
    <lineage>
        <taxon>Bacteria</taxon>
        <taxon>Bacillati</taxon>
        <taxon>Actinomycetota</taxon>
        <taxon>Actinomycetes</taxon>
        <taxon>Kitasatosporales</taxon>
        <taxon>Streptomycetaceae</taxon>
        <taxon>Streptomyces</taxon>
    </lineage>
</organism>
<dbReference type="EMBL" id="AJGV01000067">
    <property type="protein sequence ID" value="EJJ07159.1"/>
    <property type="molecule type" value="Genomic_DNA"/>
</dbReference>
<dbReference type="OrthoDB" id="9810135at2"/>
<dbReference type="AlphaFoldDB" id="J1RRR6"/>
<dbReference type="GO" id="GO:0043138">
    <property type="term" value="F:3'-5' DNA helicase activity"/>
    <property type="evidence" value="ECO:0007669"/>
    <property type="project" value="TreeGrafter"/>
</dbReference>
<reference evidence="1" key="1">
    <citation type="journal article" date="2012" name="J. Bacteriol.">
        <title>Genome Sequence of Streptomyces auratus Strain AGR0001, a Phoslactomycin-Producing Actinomycete.</title>
        <authorList>
            <person name="Han X."/>
            <person name="Li M."/>
            <person name="Ding Z."/>
            <person name="Zhao J."/>
            <person name="Ji K."/>
            <person name="Wen M."/>
            <person name="Lu T."/>
        </authorList>
    </citation>
    <scope>NUCLEOTIDE SEQUENCE [LARGE SCALE GENOMIC DNA]</scope>
    <source>
        <strain evidence="1">AGR0001</strain>
    </source>
</reference>
<evidence type="ECO:0000313" key="1">
    <source>
        <dbReference type="EMBL" id="EJJ07159.1"/>
    </source>
</evidence>
<dbReference type="GO" id="GO:0005524">
    <property type="term" value="F:ATP binding"/>
    <property type="evidence" value="ECO:0007669"/>
    <property type="project" value="InterPro"/>
</dbReference>
<dbReference type="Gene3D" id="3.40.50.300">
    <property type="entry name" value="P-loop containing nucleotide triphosphate hydrolases"/>
    <property type="match status" value="2"/>
</dbReference>
<dbReference type="Pfam" id="PF13245">
    <property type="entry name" value="AAA_19"/>
    <property type="match status" value="1"/>
</dbReference>
<proteinExistence type="predicted"/>
<dbReference type="PANTHER" id="PTHR11070:SF2">
    <property type="entry name" value="ATP-DEPENDENT DNA HELICASE SRS2"/>
    <property type="match status" value="1"/>
</dbReference>
<dbReference type="SUPFAM" id="SSF52540">
    <property type="entry name" value="P-loop containing nucleoside triphosphate hydrolases"/>
    <property type="match status" value="1"/>
</dbReference>
<dbReference type="STRING" id="1160718.SU9_09669"/>
<dbReference type="HOGENOM" id="CLU_027270_1_0_11"/>
<comment type="caution">
    <text evidence="1">The sequence shown here is derived from an EMBL/GenBank/DDBJ whole genome shotgun (WGS) entry which is preliminary data.</text>
</comment>
<accession>J1RRR6</accession>
<sequence>MTQDGADVTTAEQESKETLRRILAALDGRCNFKLEAGAGAGKTYSLIDTLHYVMRNRQKYLPGDGQRVACITYTNVARNEIIRRTDGSPYIFAATIHGFLWEAISRFRKPILQEIVAMPSWSSLLEGRTSLHGCDVSYDLGFRGIEENTIHLHHDDVPALAIRLFANQKFRYLVADRFPIILVDEYQDTPSGLAEAMLGNRSATSTESTYGFFGDHWQQIYDRTCGSIDHLPVEGIPKRANWRSSRAVINLLNNMRPELPQAPVADAKCGSVTVYHTNNWTGPRGVRSKKGQIPDHVLKQTLAWVTEDSCRRHGRGSGSSVQAKVLMLTHSSIANELGFGGIDKAFKRNEDYVRKNDDVVAFLLDILEPTCAYFADKKYGPMFDLLKRSRPRMRKRSDKSGWVELFDEINAARNKGSVGDVIDIVLNQKYFALPRSIVSRQRNWELAHKDLVDAQDISEPRRLVEYGKFRNVSYREVVALHRYVEENTPFSTQHGVKGAEYPSVLAVFGGWNLYNFPDMLANFPRRDALSDEDRKRFVRSRNLFYVACSRAQHDFALLFTTELSRGALQTLKEWIGESNIVDVQYSPEGAPI</sequence>
<dbReference type="PATRIC" id="fig|1160718.3.peg.1953"/>
<dbReference type="GO" id="GO:0003677">
    <property type="term" value="F:DNA binding"/>
    <property type="evidence" value="ECO:0007669"/>
    <property type="project" value="InterPro"/>
</dbReference>
<dbReference type="InterPro" id="IPR000212">
    <property type="entry name" value="DNA_helicase_UvrD/REP"/>
</dbReference>
<gene>
    <name evidence="1" type="ORF">SU9_09669</name>
</gene>
<protein>
    <submittedName>
        <fullName evidence="1">Uncharacterized protein</fullName>
    </submittedName>
</protein>
<dbReference type="PANTHER" id="PTHR11070">
    <property type="entry name" value="UVRD / RECB / PCRA DNA HELICASE FAMILY MEMBER"/>
    <property type="match status" value="1"/>
</dbReference>
<dbReference type="GO" id="GO:0000725">
    <property type="term" value="P:recombinational repair"/>
    <property type="evidence" value="ECO:0007669"/>
    <property type="project" value="TreeGrafter"/>
</dbReference>
<dbReference type="eggNOG" id="COG0210">
    <property type="taxonomic scope" value="Bacteria"/>
</dbReference>
<dbReference type="InterPro" id="IPR027417">
    <property type="entry name" value="P-loop_NTPase"/>
</dbReference>